<dbReference type="EMBL" id="SAUW01000008">
    <property type="protein sequence ID" value="RWR12243.1"/>
    <property type="molecule type" value="Genomic_DNA"/>
</dbReference>
<proteinExistence type="inferred from homology"/>
<dbReference type="CDD" id="cd03145">
    <property type="entry name" value="GAT1_cyanophycinase"/>
    <property type="match status" value="2"/>
</dbReference>
<evidence type="ECO:0000256" key="1">
    <source>
        <dbReference type="ARBA" id="ARBA00001092"/>
    </source>
</evidence>
<dbReference type="PANTHER" id="PTHR36175:SF1">
    <property type="entry name" value="CYANOPHYCINASE"/>
    <property type="match status" value="1"/>
</dbReference>
<evidence type="ECO:0000256" key="7">
    <source>
        <dbReference type="ARBA" id="ARBA00022801"/>
    </source>
</evidence>
<dbReference type="GO" id="GO:0008241">
    <property type="term" value="F:peptidyl-dipeptidase activity"/>
    <property type="evidence" value="ECO:0007669"/>
    <property type="project" value="UniProtKB-EC"/>
</dbReference>
<dbReference type="NCBIfam" id="TIGR02069">
    <property type="entry name" value="cyanophycinase"/>
    <property type="match status" value="1"/>
</dbReference>
<reference evidence="9 10" key="1">
    <citation type="submission" date="2019-01" db="EMBL/GenBank/DDBJ databases">
        <title>Sinorhodobacter populi sp. nov. isolated from the symptomatic bark tissue of Populus euramericana canker.</title>
        <authorList>
            <person name="Xu G."/>
        </authorList>
    </citation>
    <scope>NUCLEOTIDE SEQUENCE [LARGE SCALE GENOMIC DNA]</scope>
    <source>
        <strain evidence="9 10">2D-5</strain>
    </source>
</reference>
<gene>
    <name evidence="9" type="ORF">D2T33_09050</name>
</gene>
<evidence type="ECO:0000256" key="3">
    <source>
        <dbReference type="ARBA" id="ARBA00006534"/>
    </source>
</evidence>
<name>A0A443IVS3_9RHOB</name>
<dbReference type="GO" id="GO:0006508">
    <property type="term" value="P:proteolysis"/>
    <property type="evidence" value="ECO:0007669"/>
    <property type="project" value="UniProtKB-KW"/>
</dbReference>
<dbReference type="Pfam" id="PF03575">
    <property type="entry name" value="Peptidase_S51"/>
    <property type="match status" value="1"/>
</dbReference>
<dbReference type="RefSeq" id="WP_128269563.1">
    <property type="nucleotide sequence ID" value="NZ_SAUW01000008.1"/>
</dbReference>
<evidence type="ECO:0000313" key="10">
    <source>
        <dbReference type="Proteomes" id="UP000285710"/>
    </source>
</evidence>
<evidence type="ECO:0000256" key="2">
    <source>
        <dbReference type="ARBA" id="ARBA00002039"/>
    </source>
</evidence>
<evidence type="ECO:0000256" key="6">
    <source>
        <dbReference type="ARBA" id="ARBA00022670"/>
    </source>
</evidence>
<reference evidence="9 10" key="2">
    <citation type="submission" date="2019-01" db="EMBL/GenBank/DDBJ databases">
        <authorList>
            <person name="Li Y."/>
        </authorList>
    </citation>
    <scope>NUCLEOTIDE SEQUENCE [LARGE SCALE GENOMIC DNA]</scope>
    <source>
        <strain evidence="9 10">2D-5</strain>
    </source>
</reference>
<evidence type="ECO:0000256" key="5">
    <source>
        <dbReference type="ARBA" id="ARBA00015719"/>
    </source>
</evidence>
<comment type="caution">
    <text evidence="9">The sequence shown here is derived from an EMBL/GenBank/DDBJ whole genome shotgun (WGS) entry which is preliminary data.</text>
</comment>
<dbReference type="InterPro" id="IPR005320">
    <property type="entry name" value="Peptidase_S51"/>
</dbReference>
<evidence type="ECO:0000313" key="9">
    <source>
        <dbReference type="EMBL" id="RWR12243.1"/>
    </source>
</evidence>
<keyword evidence="10" id="KW-1185">Reference proteome</keyword>
<evidence type="ECO:0000256" key="8">
    <source>
        <dbReference type="ARBA" id="ARBA00022825"/>
    </source>
</evidence>
<keyword evidence="7 9" id="KW-0378">Hydrolase</keyword>
<dbReference type="InterPro" id="IPR029062">
    <property type="entry name" value="Class_I_gatase-like"/>
</dbReference>
<dbReference type="PANTHER" id="PTHR36175">
    <property type="entry name" value="CYANOPHYCINASE"/>
    <property type="match status" value="1"/>
</dbReference>
<evidence type="ECO:0000256" key="4">
    <source>
        <dbReference type="ARBA" id="ARBA00013115"/>
    </source>
</evidence>
<dbReference type="AlphaFoldDB" id="A0A443IVS3"/>
<organism evidence="9 10">
    <name type="scientific">Paenirhodobacter populi</name>
    <dbReference type="NCBI Taxonomy" id="2306993"/>
    <lineage>
        <taxon>Bacteria</taxon>
        <taxon>Pseudomonadati</taxon>
        <taxon>Pseudomonadota</taxon>
        <taxon>Alphaproteobacteria</taxon>
        <taxon>Rhodobacterales</taxon>
        <taxon>Rhodobacter group</taxon>
        <taxon>Paenirhodobacter</taxon>
    </lineage>
</organism>
<comment type="similarity">
    <text evidence="3">Belongs to the peptidase S51 family.</text>
</comment>
<comment type="function">
    <text evidence="2">Exopeptidase that catalyzes the hydrolytic cleavage of multi-L-arginyl-poly-L-aspartic acid (cyanophycin; a water-insoluble reserve polymer) into aspartate-arginine dipeptides.</text>
</comment>
<sequence length="730" mass="76713">MTQKNLPPDRGAAPKLAVIGGRLEDDNAAIYAEMHRLSGGRIVVFATASSEPEAVGPETVEVFRAHGFDAVLSPVHGPGAGAAARDKAVAELVGDYGSVYFTGGDQALITGALAPGGKASPVLKAIRKTLAAGGLVAGSSAGAAIMSEVMISGGTSLEAATYGVVTDPQKPGMLLAEGLGFFPWGMVDQHFIKRGRFGRLAVGLMASGTKRGFGVDENTALFVEGTQARVIGEYGVFVLDMQAARHDRRRRLIENIGISYLDHGDGFDLTGTQVEPGPGKRPVTARDIAYRSPARTLRNVFGAYTLYDLMARLVLGDPARYPADRARAVEPKTGCATSVELSREGGAAEALILDRQRDFRMTAVDFRAALQTRKLNAAQLAANRRTALARDYGVKPVRQARLMMLGSAPLQRDSVLLAQIAAQCSGPVGVIAAASAEPRETAHDYIRALRDKGVEAVDLRITIDNVDRLARDEALIERIAALRTIILTGGNQIRLVEALLHRGEVTPILSAIARAHAAGGMIVGVSGAASALSGFMIGGGSSYEALRFGIASDMGRRGLVIQEGLGFFGPAIIDQNMASSRRLGRLAVACAEEGVRFGLGLLEDSGVIANHDNSLLTVIGSRGAVLVEIDQMKSELQGDDFIAPGTRLSFAQPGDIIELKTGAVARHAPVPAAAAVLDGLVAELIRDCCGDVTPTFGPDPGHEPRIALRYTSNSDGTGLLDIESIRDLHG</sequence>
<keyword evidence="6" id="KW-0645">Protease</keyword>
<protein>
    <recommendedName>
        <fullName evidence="5">Cyanophycinase</fullName>
        <ecNumber evidence="4">3.4.15.6</ecNumber>
    </recommendedName>
</protein>
<dbReference type="SUPFAM" id="SSF52317">
    <property type="entry name" value="Class I glutamine amidotransferase-like"/>
    <property type="match status" value="2"/>
</dbReference>
<dbReference type="InterPro" id="IPR011811">
    <property type="entry name" value="Peptidase_S51_cyanophycinase"/>
</dbReference>
<accession>A0A443IVS3</accession>
<dbReference type="GO" id="GO:0008236">
    <property type="term" value="F:serine-type peptidase activity"/>
    <property type="evidence" value="ECO:0007669"/>
    <property type="project" value="UniProtKB-KW"/>
</dbReference>
<dbReference type="Gene3D" id="3.40.50.880">
    <property type="match status" value="2"/>
</dbReference>
<dbReference type="GO" id="GO:0004180">
    <property type="term" value="F:carboxypeptidase activity"/>
    <property type="evidence" value="ECO:0007669"/>
    <property type="project" value="UniProtKB-KW"/>
</dbReference>
<comment type="catalytic activity">
    <reaction evidence="1">
        <text>[L-4-(L-arginin-2-N-yl)aspartate](n) + H2O = [L-4-(L-arginin-2-N-yl)aspartate](n-1) + L-4-(L-arginin-2-N-yl)aspartate</text>
        <dbReference type="Rhea" id="RHEA:12845"/>
        <dbReference type="Rhea" id="RHEA-COMP:13728"/>
        <dbReference type="Rhea" id="RHEA-COMP:13734"/>
        <dbReference type="ChEBI" id="CHEBI:15377"/>
        <dbReference type="ChEBI" id="CHEBI:137986"/>
        <dbReference type="ChEBI" id="CHEBI:137991"/>
        <dbReference type="EC" id="3.4.15.6"/>
    </reaction>
</comment>
<dbReference type="Proteomes" id="UP000285710">
    <property type="component" value="Unassembled WGS sequence"/>
</dbReference>
<keyword evidence="9" id="KW-0121">Carboxypeptidase</keyword>
<dbReference type="EC" id="3.4.15.6" evidence="4"/>
<keyword evidence="8" id="KW-0720">Serine protease</keyword>